<accession>A0ABD5P8E4</accession>
<keyword evidence="1" id="KW-0812">Transmembrane</keyword>
<name>A0ABD5P8E4_9EURY</name>
<sequence length="99" mass="9650">MGLKRWGMSLFGVGLLVGSVAWLFGVEWGCEAGTCGGRGAPSAGTVLGVDPGTLAVEVAGASCGDVCTYNAVVALGAVLVLLGVLVGGVGVARDALDVE</sequence>
<protein>
    <recommendedName>
        <fullName evidence="4">Transmembrane protein</fullName>
    </recommendedName>
</protein>
<keyword evidence="3" id="KW-1185">Reference proteome</keyword>
<keyword evidence="1" id="KW-1133">Transmembrane helix</keyword>
<evidence type="ECO:0000313" key="3">
    <source>
        <dbReference type="Proteomes" id="UP001595921"/>
    </source>
</evidence>
<organism evidence="2 3">
    <name type="scientific">Halobium salinum</name>
    <dbReference type="NCBI Taxonomy" id="1364940"/>
    <lineage>
        <taxon>Archaea</taxon>
        <taxon>Methanobacteriati</taxon>
        <taxon>Methanobacteriota</taxon>
        <taxon>Stenosarchaea group</taxon>
        <taxon>Halobacteria</taxon>
        <taxon>Halobacteriales</taxon>
        <taxon>Haloferacaceae</taxon>
        <taxon>Halobium</taxon>
    </lineage>
</organism>
<evidence type="ECO:0000256" key="1">
    <source>
        <dbReference type="SAM" id="Phobius"/>
    </source>
</evidence>
<dbReference type="AlphaFoldDB" id="A0ABD5P8E4"/>
<dbReference type="RefSeq" id="WP_267622523.1">
    <property type="nucleotide sequence ID" value="NZ_JAODIW010000006.1"/>
</dbReference>
<feature type="transmembrane region" description="Helical" evidence="1">
    <location>
        <begin position="71"/>
        <end position="92"/>
    </location>
</feature>
<dbReference type="Proteomes" id="UP001595921">
    <property type="component" value="Unassembled WGS sequence"/>
</dbReference>
<gene>
    <name evidence="2" type="ORF">ACFO0N_04320</name>
</gene>
<evidence type="ECO:0008006" key="4">
    <source>
        <dbReference type="Google" id="ProtNLM"/>
    </source>
</evidence>
<keyword evidence="1" id="KW-0472">Membrane</keyword>
<evidence type="ECO:0000313" key="2">
    <source>
        <dbReference type="EMBL" id="MFC4357174.1"/>
    </source>
</evidence>
<proteinExistence type="predicted"/>
<reference evidence="2 3" key="1">
    <citation type="journal article" date="2019" name="Int. J. Syst. Evol. Microbiol.">
        <title>The Global Catalogue of Microorganisms (GCM) 10K type strain sequencing project: providing services to taxonomists for standard genome sequencing and annotation.</title>
        <authorList>
            <consortium name="The Broad Institute Genomics Platform"/>
            <consortium name="The Broad Institute Genome Sequencing Center for Infectious Disease"/>
            <person name="Wu L."/>
            <person name="Ma J."/>
        </authorList>
    </citation>
    <scope>NUCLEOTIDE SEQUENCE [LARGE SCALE GENOMIC DNA]</scope>
    <source>
        <strain evidence="2 3">CGMCC 1.12553</strain>
    </source>
</reference>
<dbReference type="EMBL" id="JBHSDS010000003">
    <property type="protein sequence ID" value="MFC4357174.1"/>
    <property type="molecule type" value="Genomic_DNA"/>
</dbReference>
<comment type="caution">
    <text evidence="2">The sequence shown here is derived from an EMBL/GenBank/DDBJ whole genome shotgun (WGS) entry which is preliminary data.</text>
</comment>